<name>A0A1H9WGR7_9ACTN</name>
<protein>
    <submittedName>
        <fullName evidence="2">Uncharacterized protein</fullName>
    </submittedName>
</protein>
<dbReference type="Proteomes" id="UP000182841">
    <property type="component" value="Unassembled WGS sequence"/>
</dbReference>
<keyword evidence="3" id="KW-1185">Reference proteome</keyword>
<gene>
    <name evidence="2" type="ORF">SAMN05421870_117147</name>
</gene>
<feature type="region of interest" description="Disordered" evidence="1">
    <location>
        <begin position="1"/>
        <end position="24"/>
    </location>
</feature>
<dbReference type="AlphaFoldDB" id="A0A1H9WGR7"/>
<evidence type="ECO:0000256" key="1">
    <source>
        <dbReference type="SAM" id="MobiDB-lite"/>
    </source>
</evidence>
<reference evidence="3" key="1">
    <citation type="submission" date="2016-10" db="EMBL/GenBank/DDBJ databases">
        <authorList>
            <person name="Varghese N."/>
            <person name="Submissions S."/>
        </authorList>
    </citation>
    <scope>NUCLEOTIDE SEQUENCE [LARGE SCALE GENOMIC DNA]</scope>
    <source>
        <strain evidence="3">CGMCC 4.6825</strain>
    </source>
</reference>
<organism evidence="2 3">
    <name type="scientific">Streptomyces qinglanensis</name>
    <dbReference type="NCBI Taxonomy" id="943816"/>
    <lineage>
        <taxon>Bacteria</taxon>
        <taxon>Bacillati</taxon>
        <taxon>Actinomycetota</taxon>
        <taxon>Actinomycetes</taxon>
        <taxon>Kitasatosporales</taxon>
        <taxon>Streptomycetaceae</taxon>
        <taxon>Streptomyces</taxon>
    </lineage>
</organism>
<dbReference type="EMBL" id="FOGO01000017">
    <property type="protein sequence ID" value="SES33034.1"/>
    <property type="molecule type" value="Genomic_DNA"/>
</dbReference>
<evidence type="ECO:0000313" key="3">
    <source>
        <dbReference type="Proteomes" id="UP000182841"/>
    </source>
</evidence>
<dbReference type="RefSeq" id="WP_075003153.1">
    <property type="nucleotide sequence ID" value="NZ_FOGO01000017.1"/>
</dbReference>
<proteinExistence type="predicted"/>
<evidence type="ECO:0000313" key="2">
    <source>
        <dbReference type="EMBL" id="SES33034.1"/>
    </source>
</evidence>
<sequence>MKTTNGAPRIPAARQRGTAGGKRSAAAVVTGAFALVVGLRPRRLSAGRDSPQHTGYAEAAVRLFRHTAR</sequence>
<accession>A0A1H9WGR7</accession>